<accession>A0A1I6GLN3</accession>
<gene>
    <name evidence="3" type="ORF">SAMN04487947_1352</name>
</gene>
<name>A0A1I6GLN3_9EURY</name>
<dbReference type="InterPro" id="IPR057527">
    <property type="entry name" value="HVO_A0261-like_N"/>
</dbReference>
<protein>
    <submittedName>
        <fullName evidence="3">Predicted transcriptional regulator, contains HTH domain</fullName>
    </submittedName>
</protein>
<dbReference type="Gene3D" id="1.10.10.10">
    <property type="entry name" value="Winged helix-like DNA-binding domain superfamily/Winged helix DNA-binding domain"/>
    <property type="match status" value="1"/>
</dbReference>
<dbReference type="Pfam" id="PF08350">
    <property type="entry name" value="FilR1_middle"/>
    <property type="match status" value="1"/>
</dbReference>
<organism evidence="3 4">
    <name type="scientific">Halogeometricum rufum</name>
    <dbReference type="NCBI Taxonomy" id="553469"/>
    <lineage>
        <taxon>Archaea</taxon>
        <taxon>Methanobacteriati</taxon>
        <taxon>Methanobacteriota</taxon>
        <taxon>Stenosarchaea group</taxon>
        <taxon>Halobacteria</taxon>
        <taxon>Halobacteriales</taxon>
        <taxon>Haloferacaceae</taxon>
        <taxon>Halogeometricum</taxon>
    </lineage>
</organism>
<dbReference type="Proteomes" id="UP000198531">
    <property type="component" value="Unassembled WGS sequence"/>
</dbReference>
<dbReference type="InterPro" id="IPR011991">
    <property type="entry name" value="ArsR-like_HTH"/>
</dbReference>
<dbReference type="AlphaFoldDB" id="A0A1I6GLN3"/>
<evidence type="ECO:0000259" key="2">
    <source>
        <dbReference type="Pfam" id="PF25213"/>
    </source>
</evidence>
<dbReference type="RefSeq" id="WP_089805779.1">
    <property type="nucleotide sequence ID" value="NZ_FOYT01000001.1"/>
</dbReference>
<dbReference type="OrthoDB" id="281918at2157"/>
<dbReference type="InterPro" id="IPR036390">
    <property type="entry name" value="WH_DNA-bd_sf"/>
</dbReference>
<reference evidence="4" key="1">
    <citation type="submission" date="2016-10" db="EMBL/GenBank/DDBJ databases">
        <authorList>
            <person name="Varghese N."/>
            <person name="Submissions S."/>
        </authorList>
    </citation>
    <scope>NUCLEOTIDE SEQUENCE [LARGE SCALE GENOMIC DNA]</scope>
    <source>
        <strain evidence="4">CGMCC 1.7736</strain>
    </source>
</reference>
<dbReference type="InterPro" id="IPR036388">
    <property type="entry name" value="WH-like_DNA-bd_sf"/>
</dbReference>
<feature type="domain" description="HVO-A0261-like N-terminal" evidence="2">
    <location>
        <begin position="11"/>
        <end position="96"/>
    </location>
</feature>
<evidence type="ECO:0000259" key="1">
    <source>
        <dbReference type="Pfam" id="PF08350"/>
    </source>
</evidence>
<proteinExistence type="predicted"/>
<dbReference type="EMBL" id="FOYT01000001">
    <property type="protein sequence ID" value="SFR43113.1"/>
    <property type="molecule type" value="Genomic_DNA"/>
</dbReference>
<dbReference type="Pfam" id="PF25213">
    <property type="entry name" value="HVO_A0261_N"/>
    <property type="match status" value="1"/>
</dbReference>
<dbReference type="InterPro" id="IPR013561">
    <property type="entry name" value="FilR1_middle_dom"/>
</dbReference>
<dbReference type="CDD" id="cd00090">
    <property type="entry name" value="HTH_ARSR"/>
    <property type="match status" value="1"/>
</dbReference>
<sequence>MEQEFSADAFDGLQFVSQSPVRVTFMLELSENGPMSRCDLRETVDASRTTVSRNLDALVARGWVDEAGATYRVTPGGELRASALESYLSTAEAADRLEPFFRWFPMDGVEVEWEWFLDAAVYPSTSADPYAPVDRHAERLETAERLHALLPEVGLRPMQSIGRERDDFEHELVVSPSVAETLRSERKYVEERAALDERGRVSFYVSEEPIRTYVGLFEDDVQIGVSDGDGVPRALVETDDERVRRWARETYDRHRSDAELLC</sequence>
<feature type="domain" description="Methanogenesis regulatory protein FilR1 middle" evidence="1">
    <location>
        <begin position="129"/>
        <end position="257"/>
    </location>
</feature>
<evidence type="ECO:0000313" key="3">
    <source>
        <dbReference type="EMBL" id="SFR43113.1"/>
    </source>
</evidence>
<keyword evidence="4" id="KW-1185">Reference proteome</keyword>
<evidence type="ECO:0000313" key="4">
    <source>
        <dbReference type="Proteomes" id="UP000198531"/>
    </source>
</evidence>
<dbReference type="SUPFAM" id="SSF46785">
    <property type="entry name" value="Winged helix' DNA-binding domain"/>
    <property type="match status" value="1"/>
</dbReference>